<name>A0ABP8JN46_9BACT</name>
<keyword evidence="2" id="KW-1185">Reference proteome</keyword>
<reference evidence="2" key="1">
    <citation type="journal article" date="2019" name="Int. J. Syst. Evol. Microbiol.">
        <title>The Global Catalogue of Microorganisms (GCM) 10K type strain sequencing project: providing services to taxonomists for standard genome sequencing and annotation.</title>
        <authorList>
            <consortium name="The Broad Institute Genomics Platform"/>
            <consortium name="The Broad Institute Genome Sequencing Center for Infectious Disease"/>
            <person name="Wu L."/>
            <person name="Ma J."/>
        </authorList>
    </citation>
    <scope>NUCLEOTIDE SEQUENCE [LARGE SCALE GENOMIC DNA]</scope>
    <source>
        <strain evidence="2">JCM 17924</strain>
    </source>
</reference>
<sequence length="170" mass="19267">MNLDDLKAYLPAAKRHLLDKAYALGENEAGLKLLSKPSPAVMSPAALPELQRNIMLHALLLNTQYLHAEWYHPDLRHSDKLRIGQIKQSTLNHFNYLVDVLTPMLRIKDSHGELTDQEATKHYLESFRVLIWELCDTLLGSDDPVRFVAMMKLIASGVARIEEETEPLAA</sequence>
<proteinExistence type="predicted"/>
<dbReference type="Proteomes" id="UP001500454">
    <property type="component" value="Unassembled WGS sequence"/>
</dbReference>
<dbReference type="EMBL" id="BAABHA010000015">
    <property type="protein sequence ID" value="GAA4393397.1"/>
    <property type="molecule type" value="Genomic_DNA"/>
</dbReference>
<accession>A0ABP8JN46</accession>
<evidence type="ECO:0000313" key="2">
    <source>
        <dbReference type="Proteomes" id="UP001500454"/>
    </source>
</evidence>
<organism evidence="1 2">
    <name type="scientific">Hymenobacter koreensis</name>
    <dbReference type="NCBI Taxonomy" id="1084523"/>
    <lineage>
        <taxon>Bacteria</taxon>
        <taxon>Pseudomonadati</taxon>
        <taxon>Bacteroidota</taxon>
        <taxon>Cytophagia</taxon>
        <taxon>Cytophagales</taxon>
        <taxon>Hymenobacteraceae</taxon>
        <taxon>Hymenobacter</taxon>
    </lineage>
</organism>
<dbReference type="RefSeq" id="WP_345227956.1">
    <property type="nucleotide sequence ID" value="NZ_BAABHA010000015.1"/>
</dbReference>
<protein>
    <submittedName>
        <fullName evidence="1">Uncharacterized protein</fullName>
    </submittedName>
</protein>
<comment type="caution">
    <text evidence="1">The sequence shown here is derived from an EMBL/GenBank/DDBJ whole genome shotgun (WGS) entry which is preliminary data.</text>
</comment>
<gene>
    <name evidence="1" type="ORF">GCM10023186_44920</name>
</gene>
<evidence type="ECO:0000313" key="1">
    <source>
        <dbReference type="EMBL" id="GAA4393397.1"/>
    </source>
</evidence>